<dbReference type="EMBL" id="UGJE01000002">
    <property type="protein sequence ID" value="STQ86248.1"/>
    <property type="molecule type" value="Genomic_DNA"/>
</dbReference>
<dbReference type="SUPFAM" id="SSF56176">
    <property type="entry name" value="FAD-binding/transporter-associated domain-like"/>
    <property type="match status" value="1"/>
</dbReference>
<evidence type="ECO:0000313" key="6">
    <source>
        <dbReference type="Proteomes" id="UP000029922"/>
    </source>
</evidence>
<name>A0A377PTJ3_9HELI</name>
<protein>
    <submittedName>
        <fullName evidence="5">FAD-binding oxidoreductase</fullName>
    </submittedName>
    <submittedName>
        <fullName evidence="4">Probable decaprenylphosphoryl-beta-D-ribose oxidase</fullName>
        <ecNumber evidence="4">1.-.-.-</ecNumber>
    </submittedName>
</protein>
<evidence type="ECO:0000313" key="4">
    <source>
        <dbReference type="EMBL" id="STQ86248.1"/>
    </source>
</evidence>
<dbReference type="OrthoDB" id="143770at2"/>
<dbReference type="Proteomes" id="UP000255139">
    <property type="component" value="Unassembled WGS sequence"/>
</dbReference>
<dbReference type="RefSeq" id="WP_034559423.1">
    <property type="nucleotide sequence ID" value="NZ_FZML01000010.1"/>
</dbReference>
<dbReference type="Pfam" id="PF01565">
    <property type="entry name" value="FAD_binding_4"/>
    <property type="match status" value="1"/>
</dbReference>
<evidence type="ECO:0000313" key="5">
    <source>
        <dbReference type="EMBL" id="TLE01631.1"/>
    </source>
</evidence>
<evidence type="ECO:0000313" key="7">
    <source>
        <dbReference type="Proteomes" id="UP000255139"/>
    </source>
</evidence>
<feature type="domain" description="FAD-binding PCMH-type" evidence="3">
    <location>
        <begin position="1"/>
        <end position="212"/>
    </location>
</feature>
<reference evidence="5 6" key="1">
    <citation type="journal article" date="2014" name="Genome Announc.">
        <title>Draft genome sequences of eight enterohepatic helicobacter species isolated from both laboratory and wild rodents.</title>
        <authorList>
            <person name="Sheh A."/>
            <person name="Shen Z."/>
            <person name="Fox J.G."/>
        </authorList>
    </citation>
    <scope>NUCLEOTIDE SEQUENCE [LARGE SCALE GENOMIC DNA]</scope>
    <source>
        <strain evidence="5 6">ST1</strain>
    </source>
</reference>
<evidence type="ECO:0000256" key="1">
    <source>
        <dbReference type="ARBA" id="ARBA00005466"/>
    </source>
</evidence>
<dbReference type="InterPro" id="IPR006094">
    <property type="entry name" value="Oxid_FAD_bind_N"/>
</dbReference>
<dbReference type="Gene3D" id="3.30.465.10">
    <property type="match status" value="2"/>
</dbReference>
<keyword evidence="7" id="KW-1185">Reference proteome</keyword>
<dbReference type="InterPro" id="IPR036318">
    <property type="entry name" value="FAD-bd_PCMH-like_sf"/>
</dbReference>
<dbReference type="AlphaFoldDB" id="A0A377PTJ3"/>
<comment type="similarity">
    <text evidence="1">Belongs to the oxygen-dependent FAD-linked oxidoreductase family.</text>
</comment>
<proteinExistence type="inferred from homology"/>
<sequence>MKISGFGGYPSIDSNLEVLEKIAKLQEFLASKKPFIARGNGRSYGDSSLSKNILLCKPYDEIHSFCQDCGILHAQCGVMLDDILDFSMPKGFFLHVTPGTQYITLGGAIASNVHGKNHHHNNYSQIEELDSKANTKINKNILCKSCGQALNCVELIKGGNFIESVLNFSLMLPNGDIMQCSRDLNSDLFYATFGGMGLTGIILEARIRLRKVSSSKICQTTIKTNNLSNTMEYLESHKQAPYAVAWIDSLAKDKNLGRGIVSYGDFALDSDFNYNDKRQNQITSNIHTIEDKKPKSNQKSNEQYMPQYNIKQKAHYKAKLKIPFYLPNSTLNPFSVGIFNKLYYSRAKNGQKLVYFKHFFYPLDSILSWNKIYGRNGFLQYQIIIPKDSTQSLHDILNLIAESKQGSFLNVLKLYGKEDSSFLCFPLEGYSLALDFKNTPSIFGLLDRLDEIVTKCGGRIYLTKDSRMSKHIFDISYKRANEFRELRKDYGLDSKIESLQSKRLGI</sequence>
<evidence type="ECO:0000256" key="2">
    <source>
        <dbReference type="ARBA" id="ARBA00023002"/>
    </source>
</evidence>
<dbReference type="EC" id="1.-.-.-" evidence="4"/>
<organism evidence="4 7">
    <name type="scientific">Helicobacter muridarum</name>
    <dbReference type="NCBI Taxonomy" id="216"/>
    <lineage>
        <taxon>Bacteria</taxon>
        <taxon>Pseudomonadati</taxon>
        <taxon>Campylobacterota</taxon>
        <taxon>Epsilonproteobacteria</taxon>
        <taxon>Campylobacterales</taxon>
        <taxon>Helicobacteraceae</taxon>
        <taxon>Helicobacter</taxon>
    </lineage>
</organism>
<dbReference type="PANTHER" id="PTHR13878:SF53">
    <property type="entry name" value="CYTOKININ DEHYDROGENASE 6"/>
    <property type="match status" value="1"/>
</dbReference>
<dbReference type="InterPro" id="IPR016166">
    <property type="entry name" value="FAD-bd_PCMH"/>
</dbReference>
<dbReference type="InterPro" id="IPR016169">
    <property type="entry name" value="FAD-bd_PCMH_sub2"/>
</dbReference>
<dbReference type="Proteomes" id="UP000029922">
    <property type="component" value="Unassembled WGS sequence"/>
</dbReference>
<evidence type="ECO:0000259" key="3">
    <source>
        <dbReference type="PROSITE" id="PS51387"/>
    </source>
</evidence>
<dbReference type="PANTHER" id="PTHR13878">
    <property type="entry name" value="GULONOLACTONE OXIDASE"/>
    <property type="match status" value="1"/>
</dbReference>
<keyword evidence="2 4" id="KW-0560">Oxidoreductase</keyword>
<dbReference type="GO" id="GO:0071949">
    <property type="term" value="F:FAD binding"/>
    <property type="evidence" value="ECO:0007669"/>
    <property type="project" value="InterPro"/>
</dbReference>
<gene>
    <name evidence="4" type="primary">dprE1</name>
    <name evidence="5" type="ORF">LS73_000360</name>
    <name evidence="4" type="ORF">NCTC12714_01052</name>
</gene>
<dbReference type="GO" id="GO:0016491">
    <property type="term" value="F:oxidoreductase activity"/>
    <property type="evidence" value="ECO:0007669"/>
    <property type="project" value="UniProtKB-KW"/>
</dbReference>
<reference evidence="4 7" key="2">
    <citation type="submission" date="2018-06" db="EMBL/GenBank/DDBJ databases">
        <authorList>
            <consortium name="Pathogen Informatics"/>
            <person name="Doyle S."/>
        </authorList>
    </citation>
    <scope>NUCLEOTIDE SEQUENCE [LARGE SCALE GENOMIC DNA]</scope>
    <source>
        <strain evidence="4 7">NCTC12714</strain>
    </source>
</reference>
<dbReference type="PROSITE" id="PS51387">
    <property type="entry name" value="FAD_PCMH"/>
    <property type="match status" value="1"/>
</dbReference>
<accession>A0A377PTJ3</accession>
<dbReference type="InterPro" id="IPR050432">
    <property type="entry name" value="FAD-linked_Oxidoreductases_BP"/>
</dbReference>
<dbReference type="EMBL" id="JRPD02000001">
    <property type="protein sequence ID" value="TLE01631.1"/>
    <property type="molecule type" value="Genomic_DNA"/>
</dbReference>